<dbReference type="EMBL" id="BTGU01000086">
    <property type="protein sequence ID" value="GMN59362.1"/>
    <property type="molecule type" value="Genomic_DNA"/>
</dbReference>
<evidence type="ECO:0000313" key="3">
    <source>
        <dbReference type="Proteomes" id="UP001187192"/>
    </source>
</evidence>
<name>A0AA88J1I2_FICCA</name>
<gene>
    <name evidence="2" type="ORF">TIFTF001_028447</name>
</gene>
<evidence type="ECO:0000256" key="1">
    <source>
        <dbReference type="SAM" id="MobiDB-lite"/>
    </source>
</evidence>
<feature type="region of interest" description="Disordered" evidence="1">
    <location>
        <begin position="84"/>
        <end position="135"/>
    </location>
</feature>
<evidence type="ECO:0000313" key="2">
    <source>
        <dbReference type="EMBL" id="GMN59362.1"/>
    </source>
</evidence>
<protein>
    <submittedName>
        <fullName evidence="2">Uncharacterized protein</fullName>
    </submittedName>
</protein>
<sequence length="135" mass="15499">MEMGYPTLKTLSTKHDEENAKIIRSNLDMAEEMREMAAIKLQLYQQEVARQYNKTIIERIFKKGDWIILDPKKIEDRLVQLQDLNSSSQEPDSSSSNWKAESGALEQICHAGSTDQEFSSHTQASEQRVQNPTLK</sequence>
<feature type="compositionally biased region" description="Low complexity" evidence="1">
    <location>
        <begin position="86"/>
        <end position="96"/>
    </location>
</feature>
<dbReference type="AlphaFoldDB" id="A0AA88J1I2"/>
<proteinExistence type="predicted"/>
<dbReference type="Proteomes" id="UP001187192">
    <property type="component" value="Unassembled WGS sequence"/>
</dbReference>
<feature type="compositionally biased region" description="Polar residues" evidence="1">
    <location>
        <begin position="113"/>
        <end position="135"/>
    </location>
</feature>
<keyword evidence="3" id="KW-1185">Reference proteome</keyword>
<accession>A0AA88J1I2</accession>
<reference evidence="2" key="1">
    <citation type="submission" date="2023-07" db="EMBL/GenBank/DDBJ databases">
        <title>draft genome sequence of fig (Ficus carica).</title>
        <authorList>
            <person name="Takahashi T."/>
            <person name="Nishimura K."/>
        </authorList>
    </citation>
    <scope>NUCLEOTIDE SEQUENCE</scope>
</reference>
<organism evidence="2 3">
    <name type="scientific">Ficus carica</name>
    <name type="common">Common fig</name>
    <dbReference type="NCBI Taxonomy" id="3494"/>
    <lineage>
        <taxon>Eukaryota</taxon>
        <taxon>Viridiplantae</taxon>
        <taxon>Streptophyta</taxon>
        <taxon>Embryophyta</taxon>
        <taxon>Tracheophyta</taxon>
        <taxon>Spermatophyta</taxon>
        <taxon>Magnoliopsida</taxon>
        <taxon>eudicotyledons</taxon>
        <taxon>Gunneridae</taxon>
        <taxon>Pentapetalae</taxon>
        <taxon>rosids</taxon>
        <taxon>fabids</taxon>
        <taxon>Rosales</taxon>
        <taxon>Moraceae</taxon>
        <taxon>Ficeae</taxon>
        <taxon>Ficus</taxon>
    </lineage>
</organism>
<comment type="caution">
    <text evidence="2">The sequence shown here is derived from an EMBL/GenBank/DDBJ whole genome shotgun (WGS) entry which is preliminary data.</text>
</comment>